<feature type="transmembrane region" description="Helical" evidence="1">
    <location>
        <begin position="231"/>
        <end position="251"/>
    </location>
</feature>
<dbReference type="PANTHER" id="PTHR35007">
    <property type="entry name" value="INTEGRAL MEMBRANE PROTEIN-RELATED"/>
    <property type="match status" value="1"/>
</dbReference>
<proteinExistence type="predicted"/>
<dbReference type="RefSeq" id="WP_148866672.1">
    <property type="nucleotide sequence ID" value="NZ_VNHO01000007.1"/>
</dbReference>
<keyword evidence="1" id="KW-0472">Membrane</keyword>
<accession>A0A5S5AY31</accession>
<dbReference type="Proteomes" id="UP000322294">
    <property type="component" value="Unassembled WGS sequence"/>
</dbReference>
<evidence type="ECO:0000313" key="3">
    <source>
        <dbReference type="Proteomes" id="UP000322294"/>
    </source>
</evidence>
<gene>
    <name evidence="2" type="ORF">LZ11_00882</name>
</gene>
<sequence>MAFAVYSLLREYEIYRLKKRIYRIRLVDELSNFVERAVKRDVLSRIDANLKAAGSPLGLTAETYILASAGLFLFSIFYAYLTRMEGIQALMMILLGLFGIDIYIHFAKKERAEAFRREMPEIVDLFELGAAADVPLEDIFLIAAESAQAKEVRNVLTMLAAEYIMTREKEGCLKNFCNEVNLPEAYILAMALLQGERTGRTLEILSTLSSSLFNTATAKIARQDKAMEYKVLAATFFLMASIVTLYMYPYFTNIHGGLRLLF</sequence>
<dbReference type="EMBL" id="VNHO01000007">
    <property type="protein sequence ID" value="TYP56819.1"/>
    <property type="molecule type" value="Genomic_DNA"/>
</dbReference>
<name>A0A5S5AY31_9FIRM</name>
<organism evidence="2 3">
    <name type="scientific">Thermosediminibacter litoriperuensis</name>
    <dbReference type="NCBI Taxonomy" id="291989"/>
    <lineage>
        <taxon>Bacteria</taxon>
        <taxon>Bacillati</taxon>
        <taxon>Bacillota</taxon>
        <taxon>Clostridia</taxon>
        <taxon>Thermosediminibacterales</taxon>
        <taxon>Thermosediminibacteraceae</taxon>
        <taxon>Thermosediminibacter</taxon>
    </lineage>
</organism>
<dbReference type="PANTHER" id="PTHR35007:SF1">
    <property type="entry name" value="PILUS ASSEMBLY PROTEIN"/>
    <property type="match status" value="1"/>
</dbReference>
<keyword evidence="1" id="KW-0812">Transmembrane</keyword>
<dbReference type="OrthoDB" id="1729682at2"/>
<reference evidence="2 3" key="1">
    <citation type="submission" date="2019-07" db="EMBL/GenBank/DDBJ databases">
        <title>Genomic Encyclopedia of Type Strains, Phase I: the one thousand microbial genomes (KMG-I) project.</title>
        <authorList>
            <person name="Kyrpides N."/>
        </authorList>
    </citation>
    <scope>NUCLEOTIDE SEQUENCE [LARGE SCALE GENOMIC DNA]</scope>
    <source>
        <strain evidence="2 3">DSM 16647</strain>
    </source>
</reference>
<evidence type="ECO:0000313" key="2">
    <source>
        <dbReference type="EMBL" id="TYP56819.1"/>
    </source>
</evidence>
<evidence type="ECO:0000256" key="1">
    <source>
        <dbReference type="SAM" id="Phobius"/>
    </source>
</evidence>
<dbReference type="AlphaFoldDB" id="A0A5S5AY31"/>
<feature type="transmembrane region" description="Helical" evidence="1">
    <location>
        <begin position="87"/>
        <end position="107"/>
    </location>
</feature>
<keyword evidence="1" id="KW-1133">Transmembrane helix</keyword>
<feature type="transmembrane region" description="Helical" evidence="1">
    <location>
        <begin position="64"/>
        <end position="81"/>
    </location>
</feature>
<comment type="caution">
    <text evidence="2">The sequence shown here is derived from an EMBL/GenBank/DDBJ whole genome shotgun (WGS) entry which is preliminary data.</text>
</comment>
<protein>
    <submittedName>
        <fullName evidence="2">Tight adherence protein B/tight adherence protein C</fullName>
    </submittedName>
</protein>
<keyword evidence="3" id="KW-1185">Reference proteome</keyword>